<name>A0A381XS08_9ZZZZ</name>
<evidence type="ECO:0000313" key="1">
    <source>
        <dbReference type="EMBL" id="SVA67282.1"/>
    </source>
</evidence>
<dbReference type="Gene3D" id="3.40.50.450">
    <property type="match status" value="1"/>
</dbReference>
<dbReference type="Pfam" id="PF12694">
    <property type="entry name" value="cpYpsA"/>
    <property type="match status" value="1"/>
</dbReference>
<organism evidence="1">
    <name type="scientific">marine metagenome</name>
    <dbReference type="NCBI Taxonomy" id="408172"/>
    <lineage>
        <taxon>unclassified sequences</taxon>
        <taxon>metagenomes</taxon>
        <taxon>ecological metagenomes</taxon>
    </lineage>
</organism>
<dbReference type="InterPro" id="IPR024755">
    <property type="entry name" value="cpYpsA"/>
</dbReference>
<sequence length="104" mass="11220">MDFPKIVSGGQTGADRAALDWAIANCIPHGGWCPVGRLAEDGPIDTLYNLQETPKADYLQRTEWNVRDSDATVIFSLKPNLTGGSLATMKLAAEHVKPCLHISA</sequence>
<dbReference type="EMBL" id="UINC01016092">
    <property type="protein sequence ID" value="SVA67282.1"/>
    <property type="molecule type" value="Genomic_DNA"/>
</dbReference>
<reference evidence="1" key="1">
    <citation type="submission" date="2018-05" db="EMBL/GenBank/DDBJ databases">
        <authorList>
            <person name="Lanie J.A."/>
            <person name="Ng W.-L."/>
            <person name="Kazmierczak K.M."/>
            <person name="Andrzejewski T.M."/>
            <person name="Davidsen T.M."/>
            <person name="Wayne K.J."/>
            <person name="Tettelin H."/>
            <person name="Glass J.I."/>
            <person name="Rusch D."/>
            <person name="Podicherti R."/>
            <person name="Tsui H.-C.T."/>
            <person name="Winkler M.E."/>
        </authorList>
    </citation>
    <scope>NUCLEOTIDE SEQUENCE</scope>
</reference>
<protein>
    <recommendedName>
        <fullName evidence="2">Molybdenum cofactor carrier</fullName>
    </recommendedName>
</protein>
<gene>
    <name evidence="1" type="ORF">METZ01_LOCUS120136</name>
</gene>
<dbReference type="AlphaFoldDB" id="A0A381XS08"/>
<feature type="non-terminal residue" evidence="1">
    <location>
        <position position="104"/>
    </location>
</feature>
<evidence type="ECO:0008006" key="2">
    <source>
        <dbReference type="Google" id="ProtNLM"/>
    </source>
</evidence>
<proteinExistence type="predicted"/>
<accession>A0A381XS08</accession>